<keyword evidence="3" id="KW-1185">Reference proteome</keyword>
<accession>A0A511F8U1</accession>
<name>A0A511F8U1_9CELL</name>
<dbReference type="EMBL" id="BJVQ01000006">
    <property type="protein sequence ID" value="GEL45706.1"/>
    <property type="molecule type" value="Genomic_DNA"/>
</dbReference>
<dbReference type="AlphaFoldDB" id="A0A511F8U1"/>
<evidence type="ECO:0000313" key="2">
    <source>
        <dbReference type="EMBL" id="GEL45706.1"/>
    </source>
</evidence>
<sequence>MDPTDPSIGMALASIPLMPSDAWISGGGCRTTCPSGTAGGSRRVPCCGAIDIVGARSLLPGGRPHAPRRSCGVNLPADAHAGRSAFHRPGDLAPGRRPAGDDRVPTGPDRIA</sequence>
<reference evidence="2 3" key="1">
    <citation type="submission" date="2019-07" db="EMBL/GenBank/DDBJ databases">
        <title>Whole genome shotgun sequence of Cellulomonas hominis NBRC 16055.</title>
        <authorList>
            <person name="Hosoyama A."/>
            <person name="Uohara A."/>
            <person name="Ohji S."/>
            <person name="Ichikawa N."/>
        </authorList>
    </citation>
    <scope>NUCLEOTIDE SEQUENCE [LARGE SCALE GENOMIC DNA]</scope>
    <source>
        <strain evidence="2 3">NBRC 16055</strain>
    </source>
</reference>
<feature type="region of interest" description="Disordered" evidence="1">
    <location>
        <begin position="60"/>
        <end position="112"/>
    </location>
</feature>
<evidence type="ECO:0000313" key="3">
    <source>
        <dbReference type="Proteomes" id="UP000321723"/>
    </source>
</evidence>
<gene>
    <name evidence="2" type="ORF">CHO01_08220</name>
</gene>
<protein>
    <submittedName>
        <fullName evidence="2">Uncharacterized protein</fullName>
    </submittedName>
</protein>
<dbReference type="Proteomes" id="UP000321723">
    <property type="component" value="Unassembled WGS sequence"/>
</dbReference>
<proteinExistence type="predicted"/>
<comment type="caution">
    <text evidence="2">The sequence shown here is derived from an EMBL/GenBank/DDBJ whole genome shotgun (WGS) entry which is preliminary data.</text>
</comment>
<organism evidence="2 3">
    <name type="scientific">Cellulomonas hominis</name>
    <dbReference type="NCBI Taxonomy" id="156981"/>
    <lineage>
        <taxon>Bacteria</taxon>
        <taxon>Bacillati</taxon>
        <taxon>Actinomycetota</taxon>
        <taxon>Actinomycetes</taxon>
        <taxon>Micrococcales</taxon>
        <taxon>Cellulomonadaceae</taxon>
        <taxon>Cellulomonas</taxon>
    </lineage>
</organism>
<evidence type="ECO:0000256" key="1">
    <source>
        <dbReference type="SAM" id="MobiDB-lite"/>
    </source>
</evidence>